<evidence type="ECO:0000313" key="7">
    <source>
        <dbReference type="Proteomes" id="UP000623461"/>
    </source>
</evidence>
<comment type="similarity">
    <text evidence="1">Belongs to the glycosyl hydrolase 38 family.</text>
</comment>
<evidence type="ECO:0000259" key="5">
    <source>
        <dbReference type="Pfam" id="PF01074"/>
    </source>
</evidence>
<keyword evidence="7" id="KW-1185">Reference proteome</keyword>
<accession>A0ABQ2HQ02</accession>
<dbReference type="SUPFAM" id="SSF88713">
    <property type="entry name" value="Glycoside hydrolase/deacetylase"/>
    <property type="match status" value="1"/>
</dbReference>
<dbReference type="RefSeq" id="WP_030198187.1">
    <property type="nucleotide sequence ID" value="NZ_BMNZ01000002.1"/>
</dbReference>
<dbReference type="Proteomes" id="UP000623461">
    <property type="component" value="Unassembled WGS sequence"/>
</dbReference>
<dbReference type="Gene3D" id="3.20.110.10">
    <property type="entry name" value="Glycoside hydrolase 38, N terminal domain"/>
    <property type="match status" value="1"/>
</dbReference>
<keyword evidence="4" id="KW-0326">Glycosidase</keyword>
<dbReference type="Gene3D" id="2.70.98.30">
    <property type="entry name" value="Golgi alpha-mannosidase II, domain 4"/>
    <property type="match status" value="1"/>
</dbReference>
<dbReference type="GO" id="GO:0016787">
    <property type="term" value="F:hydrolase activity"/>
    <property type="evidence" value="ECO:0007669"/>
    <property type="project" value="UniProtKB-KW"/>
</dbReference>
<dbReference type="InterPro" id="IPR028995">
    <property type="entry name" value="Glyco_hydro_57/38_cen_sf"/>
</dbReference>
<dbReference type="Pfam" id="PF01074">
    <property type="entry name" value="Glyco_hydro_38N"/>
    <property type="match status" value="1"/>
</dbReference>
<keyword evidence="3 6" id="KW-0378">Hydrolase</keyword>
<reference evidence="7" key="1">
    <citation type="journal article" date="2019" name="Int. J. Syst. Evol. Microbiol.">
        <title>The Global Catalogue of Microorganisms (GCM) 10K type strain sequencing project: providing services to taxonomists for standard genome sequencing and annotation.</title>
        <authorList>
            <consortium name="The Broad Institute Genomics Platform"/>
            <consortium name="The Broad Institute Genome Sequencing Center for Infectious Disease"/>
            <person name="Wu L."/>
            <person name="Ma J."/>
        </authorList>
    </citation>
    <scope>NUCLEOTIDE SEQUENCE [LARGE SCALE GENOMIC DNA]</scope>
    <source>
        <strain evidence="7">JCM 1365</strain>
    </source>
</reference>
<dbReference type="PANTHER" id="PTHR46017:SF2">
    <property type="entry name" value="MANNOSYLGLYCERATE HYDROLASE"/>
    <property type="match status" value="1"/>
</dbReference>
<dbReference type="EMBL" id="BMNZ01000002">
    <property type="protein sequence ID" value="GGM88266.1"/>
    <property type="molecule type" value="Genomic_DNA"/>
</dbReference>
<keyword evidence="2" id="KW-0479">Metal-binding</keyword>
<evidence type="ECO:0000256" key="2">
    <source>
        <dbReference type="ARBA" id="ARBA00022723"/>
    </source>
</evidence>
<proteinExistence type="inferred from homology"/>
<comment type="caution">
    <text evidence="6">The sequence shown here is derived from an EMBL/GenBank/DDBJ whole genome shotgun (WGS) entry which is preliminary data.</text>
</comment>
<dbReference type="InterPro" id="IPR000602">
    <property type="entry name" value="Glyco_hydro_38_N"/>
</dbReference>
<dbReference type="PANTHER" id="PTHR46017">
    <property type="entry name" value="ALPHA-MANNOSIDASE 2C1"/>
    <property type="match status" value="1"/>
</dbReference>
<dbReference type="SUPFAM" id="SSF74650">
    <property type="entry name" value="Galactose mutarotase-like"/>
    <property type="match status" value="1"/>
</dbReference>
<dbReference type="Gene3D" id="1.20.1270.50">
    <property type="entry name" value="Glycoside hydrolase family 38, central domain"/>
    <property type="match status" value="1"/>
</dbReference>
<organism evidence="6 7">
    <name type="scientific">Terrabacter tumescens</name>
    <dbReference type="NCBI Taxonomy" id="60443"/>
    <lineage>
        <taxon>Bacteria</taxon>
        <taxon>Bacillati</taxon>
        <taxon>Actinomycetota</taxon>
        <taxon>Actinomycetes</taxon>
        <taxon>Micrococcales</taxon>
        <taxon>Intrasporangiaceae</taxon>
        <taxon>Terrabacter</taxon>
    </lineage>
</organism>
<evidence type="ECO:0000256" key="4">
    <source>
        <dbReference type="ARBA" id="ARBA00023295"/>
    </source>
</evidence>
<name>A0ABQ2HQ02_9MICO</name>
<evidence type="ECO:0000256" key="1">
    <source>
        <dbReference type="ARBA" id="ARBA00009792"/>
    </source>
</evidence>
<evidence type="ECO:0000313" key="6">
    <source>
        <dbReference type="EMBL" id="GGM88266.1"/>
    </source>
</evidence>
<evidence type="ECO:0000256" key="3">
    <source>
        <dbReference type="ARBA" id="ARBA00022801"/>
    </source>
</evidence>
<gene>
    <name evidence="6" type="ORF">GCM10009721_11610</name>
</gene>
<dbReference type="InterPro" id="IPR011330">
    <property type="entry name" value="Glyco_hydro/deAcase_b/a-brl"/>
</dbReference>
<sequence length="932" mass="100417">MTATVWLVPHTHWDREWYEPFQRFRLRLVDLMDDVVARAEREPDFRFTMDGQMAAVDDYLEVRPEQTEAVRALVARGQLAIGPWRVLMDEFLCSGETMIRNLEIGWADASRLGPVMPIGYLPDMFGHCAQMPQLLRHVGIEQAVVYRGVPAEVDSHEFWWRSPDGTGIRTEFLANSYGNAADVFGSGAASERLAARLATQSHWYAGDFLAMYGTDHAAPLPSLMTEVAEVDSDPDGPRVRVATLTDYLAEPRHPSEALRVVDGELRSHARANILPGVLSVRWQLKEAMARTERLLTRYAEPFAALHLPSLPAHYLAMAWRRVVDSSCHDSVTGCGVDETAVQVLARLQEGEHAAQAVRDSALASAQALSPAGSVVVANPLAAQRDDVIELTLPVPEQWDAVGFELPGGRLVPAQEVSRPPVELARETVASADLPRLMHRVHDRELFGLQISRIELDPSEHRLTFHLADHGDPDFDAIAAEAQLRTAAAESGPDAVWDVVTADEPRRRLAAVIPTPALGRTAIRVAELTPTGPEGAIGQHHIRQGERMLDNGLVQVRVDADGTLTVTADGVTLCGVGRLVDGGDPGDSYNSAPPAHDVLVSEPTQVAVTPLGSEGPVVGSLRVDRRYDLPVTSDLAGRSDSTEPTTVAMHVELRAGEPFVRLRLDWQNVTRDHRLRLHVPTAEPATVSHAQGQLAVVERGRTAEAGPVGEHPLPTFPAERFVDAGGVAVLLGRTVEYEVVDTDPGEGGTEIAVTVLRSIGYLSRNVHPYRSEPAGPQLPTPEAQALGPCHLSLAVMPHRGSWAAAEVAEATEAYLHPVVVAGGAGPAGGPLPSVEGLTLLGAGVQLVSLRRRADTETAVEVRVVNTSDQPTVAVFGSDAVPVTAGHAVDGFGRPIEPDDAGDQLEVADGRARLPLRPWQIATVKVEIGAPVST</sequence>
<dbReference type="SUPFAM" id="SSF88688">
    <property type="entry name" value="Families 57/38 glycoside transferase middle domain"/>
    <property type="match status" value="1"/>
</dbReference>
<dbReference type="InterPro" id="IPR027291">
    <property type="entry name" value="Glyco_hydro_38_N_sf"/>
</dbReference>
<protein>
    <submittedName>
        <fullName evidence="6">Glycosyl hydrolase family 38</fullName>
    </submittedName>
</protein>
<feature type="domain" description="Glycoside hydrolase family 38 N-terminal" evidence="5">
    <location>
        <begin position="4"/>
        <end position="251"/>
    </location>
</feature>
<dbReference type="InterPro" id="IPR037094">
    <property type="entry name" value="Glyco_hydro_38_cen_sf"/>
</dbReference>
<dbReference type="InterPro" id="IPR011013">
    <property type="entry name" value="Gal_mutarotase_sf_dom"/>
</dbReference>